<dbReference type="VEuPathDB" id="TriTrypDB:TcIL3000_4_4000"/>
<comment type="pathway">
    <text evidence="2">Protein modification; peptidyl-diphthamide biosynthesis.</text>
</comment>
<feature type="domain" description="Tetrapyrrole methylase" evidence="10">
    <location>
        <begin position="25"/>
        <end position="195"/>
    </location>
</feature>
<comment type="similarity">
    <text evidence="3">Belongs to the diphthine synthase family.</text>
</comment>
<dbReference type="InterPro" id="IPR014777">
    <property type="entry name" value="4pyrrole_Mease_sub1"/>
</dbReference>
<comment type="function">
    <text evidence="1">S-adenosyl-L-methionine-dependent methyltransferase that catalyzes four methylations of the modified target histidine residue in translation elongation factor 2 (EF-2), to form an intermediate called diphthine methyl ester. The four successive methylation reactions represent the second step of diphthamide biosynthesis.</text>
</comment>
<feature type="binding site" evidence="9">
    <location>
        <position position="110"/>
    </location>
    <ligand>
        <name>S-adenosyl-L-methionine</name>
        <dbReference type="ChEBI" id="CHEBI:59789"/>
    </ligand>
</feature>
<keyword evidence="7 9" id="KW-0949">S-adenosyl-L-methionine</keyword>
<dbReference type="UniPathway" id="UPA00559"/>
<dbReference type="GO" id="GO:0141133">
    <property type="term" value="F:diphthine methyl ester synthase activity"/>
    <property type="evidence" value="ECO:0007669"/>
    <property type="project" value="UniProtKB-EC"/>
</dbReference>
<dbReference type="GO" id="GO:0032259">
    <property type="term" value="P:methylation"/>
    <property type="evidence" value="ECO:0007669"/>
    <property type="project" value="UniProtKB-KW"/>
</dbReference>
<reference evidence="11" key="1">
    <citation type="journal article" date="2012" name="Proc. Natl. Acad. Sci. U.S.A.">
        <title>Antigenic diversity is generated by distinct evolutionary mechanisms in African trypanosome species.</title>
        <authorList>
            <person name="Jackson A.P."/>
            <person name="Berry A."/>
            <person name="Aslett M."/>
            <person name="Allison H.C."/>
            <person name="Burton P."/>
            <person name="Vavrova-Anderson J."/>
            <person name="Brown R."/>
            <person name="Browne H."/>
            <person name="Corton N."/>
            <person name="Hauser H."/>
            <person name="Gamble J."/>
            <person name="Gilderthorp R."/>
            <person name="Marcello L."/>
            <person name="McQuillan J."/>
            <person name="Otto T.D."/>
            <person name="Quail M.A."/>
            <person name="Sanders M.J."/>
            <person name="van Tonder A."/>
            <person name="Ginger M.L."/>
            <person name="Field M.C."/>
            <person name="Barry J.D."/>
            <person name="Hertz-Fowler C."/>
            <person name="Berriman M."/>
        </authorList>
    </citation>
    <scope>NUCLEOTIDE SEQUENCE</scope>
    <source>
        <strain evidence="11">IL3000</strain>
    </source>
</reference>
<dbReference type="Pfam" id="PF00590">
    <property type="entry name" value="TP_methylase"/>
    <property type="match status" value="1"/>
</dbReference>
<gene>
    <name evidence="11" type="ORF">TCIL3000_4_4000</name>
</gene>
<feature type="binding site" evidence="9">
    <location>
        <position position="271"/>
    </location>
    <ligand>
        <name>S-adenosyl-L-methionine</name>
        <dbReference type="ChEBI" id="CHEBI:59789"/>
    </ligand>
</feature>
<evidence type="ECO:0000256" key="9">
    <source>
        <dbReference type="PIRSR" id="PIRSR036432-1"/>
    </source>
</evidence>
<evidence type="ECO:0000256" key="4">
    <source>
        <dbReference type="ARBA" id="ARBA00011927"/>
    </source>
</evidence>
<evidence type="ECO:0000256" key="8">
    <source>
        <dbReference type="ARBA" id="ARBA00048752"/>
    </source>
</evidence>
<dbReference type="PANTHER" id="PTHR10882:SF0">
    <property type="entry name" value="DIPHTHINE METHYL ESTER SYNTHASE"/>
    <property type="match status" value="1"/>
</dbReference>
<keyword evidence="5" id="KW-0489">Methyltransferase</keyword>
<dbReference type="Gene3D" id="3.30.950.10">
    <property type="entry name" value="Methyltransferase, Cobalt-precorrin-4 Transmethylase, Domain 2"/>
    <property type="match status" value="1"/>
</dbReference>
<evidence type="ECO:0000256" key="7">
    <source>
        <dbReference type="ARBA" id="ARBA00022691"/>
    </source>
</evidence>
<dbReference type="FunFam" id="3.40.1010.10:FF:000004">
    <property type="entry name" value="Putative diphthine synthase"/>
    <property type="match status" value="1"/>
</dbReference>
<proteinExistence type="inferred from homology"/>
<evidence type="ECO:0000259" key="10">
    <source>
        <dbReference type="Pfam" id="PF00590"/>
    </source>
</evidence>
<dbReference type="CDD" id="cd11647">
    <property type="entry name" value="DHP5_DphB"/>
    <property type="match status" value="1"/>
</dbReference>
<dbReference type="FunFam" id="3.30.950.10:FF:000004">
    <property type="entry name" value="Diphthine synthase putative"/>
    <property type="match status" value="1"/>
</dbReference>
<comment type="catalytic activity">
    <reaction evidence="8">
        <text>2-[(3S)-amino-3-carboxypropyl]-L-histidyl-[translation elongation factor 2] + 4 S-adenosyl-L-methionine = diphthine methyl ester-[translation elongation factor 2] + 4 S-adenosyl-L-homocysteine + 3 H(+)</text>
        <dbReference type="Rhea" id="RHEA:42652"/>
        <dbReference type="Rhea" id="RHEA-COMP:9749"/>
        <dbReference type="Rhea" id="RHEA-COMP:10173"/>
        <dbReference type="ChEBI" id="CHEBI:15378"/>
        <dbReference type="ChEBI" id="CHEBI:57856"/>
        <dbReference type="ChEBI" id="CHEBI:59789"/>
        <dbReference type="ChEBI" id="CHEBI:73995"/>
        <dbReference type="ChEBI" id="CHEBI:79005"/>
        <dbReference type="EC" id="2.1.1.314"/>
    </reaction>
</comment>
<dbReference type="InterPro" id="IPR000878">
    <property type="entry name" value="4pyrrol_Mease"/>
</dbReference>
<dbReference type="GO" id="GO:0017183">
    <property type="term" value="P:protein histidyl modification to diphthamide"/>
    <property type="evidence" value="ECO:0007669"/>
    <property type="project" value="UniProtKB-UniPathway"/>
</dbReference>
<dbReference type="InterPro" id="IPR014776">
    <property type="entry name" value="4pyrrole_Mease_sub2"/>
</dbReference>
<evidence type="ECO:0000256" key="3">
    <source>
        <dbReference type="ARBA" id="ARBA00006729"/>
    </source>
</evidence>
<accession>G0ULN5</accession>
<dbReference type="InterPro" id="IPR035996">
    <property type="entry name" value="4pyrrol_Methylase_sf"/>
</dbReference>
<dbReference type="HAMAP" id="MF_01084">
    <property type="entry name" value="Diphthine_synth"/>
    <property type="match status" value="1"/>
</dbReference>
<evidence type="ECO:0000256" key="2">
    <source>
        <dbReference type="ARBA" id="ARBA00005156"/>
    </source>
</evidence>
<evidence type="ECO:0000313" key="11">
    <source>
        <dbReference type="EMBL" id="CCC90290.1"/>
    </source>
</evidence>
<dbReference type="EMBL" id="HE575317">
    <property type="protein sequence ID" value="CCC90290.1"/>
    <property type="molecule type" value="Genomic_DNA"/>
</dbReference>
<evidence type="ECO:0000256" key="6">
    <source>
        <dbReference type="ARBA" id="ARBA00022679"/>
    </source>
</evidence>
<keyword evidence="6" id="KW-0808">Transferase</keyword>
<dbReference type="SUPFAM" id="SSF53790">
    <property type="entry name" value="Tetrapyrrole methylase"/>
    <property type="match status" value="1"/>
</dbReference>
<feature type="binding site" evidence="9">
    <location>
        <position position="186"/>
    </location>
    <ligand>
        <name>S-adenosyl-L-methionine</name>
        <dbReference type="ChEBI" id="CHEBI:59789"/>
    </ligand>
</feature>
<protein>
    <recommendedName>
        <fullName evidence="4">diphthine methyl ester synthase</fullName>
        <ecNumber evidence="4">2.1.1.314</ecNumber>
    </recommendedName>
</protein>
<feature type="binding site" evidence="9">
    <location>
        <position position="107"/>
    </location>
    <ligand>
        <name>S-adenosyl-L-methionine</name>
        <dbReference type="ChEBI" id="CHEBI:59789"/>
    </ligand>
</feature>
<feature type="binding site" evidence="9">
    <location>
        <position position="33"/>
    </location>
    <ligand>
        <name>S-adenosyl-L-methionine</name>
        <dbReference type="ChEBI" id="CHEBI:59789"/>
    </ligand>
</feature>
<feature type="binding site" evidence="9">
    <location>
        <begin position="135"/>
        <end position="136"/>
    </location>
    <ligand>
        <name>S-adenosyl-L-methionine</name>
        <dbReference type="ChEBI" id="CHEBI:59789"/>
    </ligand>
</feature>
<evidence type="ECO:0000256" key="5">
    <source>
        <dbReference type="ARBA" id="ARBA00022603"/>
    </source>
</evidence>
<dbReference type="EC" id="2.1.1.314" evidence="4"/>
<dbReference type="AlphaFoldDB" id="G0ULN5"/>
<organism evidence="11">
    <name type="scientific">Trypanosoma congolense (strain IL3000)</name>
    <dbReference type="NCBI Taxonomy" id="1068625"/>
    <lineage>
        <taxon>Eukaryota</taxon>
        <taxon>Discoba</taxon>
        <taxon>Euglenozoa</taxon>
        <taxon>Kinetoplastea</taxon>
        <taxon>Metakinetoplastina</taxon>
        <taxon>Trypanosomatida</taxon>
        <taxon>Trypanosomatidae</taxon>
        <taxon>Trypanosoma</taxon>
        <taxon>Nannomonas</taxon>
    </lineage>
</organism>
<dbReference type="InterPro" id="IPR004551">
    <property type="entry name" value="Dphthn_synthase"/>
</dbReference>
<dbReference type="NCBIfam" id="TIGR00522">
    <property type="entry name" value="dph5"/>
    <property type="match status" value="1"/>
</dbReference>
<sequence>MSICAQMRKPLFPLSFFTYSRKVKMLTLVGLGLGGADDITIRGLKAVHEADEVYLEAYTSFLISSSPENLAEVYGKHVIIADRETVESGEILKDAREKKVVLLVVGDVFGATTHSDLVVRCHEKGIKYAVIHNASIINAVGCCGLQLYRFGQVLSLCFWTETWRPDSWYDRLKTNRANGLHTLLLLDIKVKEISDENLARGRKVYEPPRYMRIGEAIDQILEVERLKKGGAVGVDGSSLAVGMARIGSETQQIVAGPMRDLREVDFGLPLHSLIIAGDVHACEEEHLRIHFLNSTKKPQ</sequence>
<dbReference type="PANTHER" id="PTHR10882">
    <property type="entry name" value="DIPHTHINE SYNTHASE"/>
    <property type="match status" value="1"/>
</dbReference>
<name>G0ULN5_TRYCI</name>
<evidence type="ECO:0000256" key="1">
    <source>
        <dbReference type="ARBA" id="ARBA00004006"/>
    </source>
</evidence>
<dbReference type="PIRSF" id="PIRSF036432">
    <property type="entry name" value="Diphthine_synth"/>
    <property type="match status" value="1"/>
</dbReference>
<dbReference type="Gene3D" id="3.40.1010.10">
    <property type="entry name" value="Cobalt-precorrin-4 Transmethylase, Domain 1"/>
    <property type="match status" value="1"/>
</dbReference>